<sequence length="347" mass="36020">MSTAHASLRVVHAGPLVTMQDAGRFGRLRFGIAGSGPMDRLAHAAANAAVGNDRRATAIEVSRAGATFECGARPVTVSVCGGGAVVECAGDRLDSWSVVTMTPGDRLSITAGAWGSWTYLAIAGTLDAARWLGSASTHSIAGLGGGALRSGQVVPIIEPRVDADRDGSLASALDVVSGSALRSAPIRVVLGPQEHRFVAEAGEALLASRYTLTDAYDRMGMRLDGAALLHRDALSIPSEPIVRGSIQVAGDGIPTVLLADHQTTGGYPKIATVVSSDLDRLVQHRPSDTIRFEAITPADAIDAARRYAHVVDATLEEVGRSGRNFAARLLREDLIGDTAASVADDEG</sequence>
<evidence type="ECO:0000313" key="6">
    <source>
        <dbReference type="Proteomes" id="UP000011863"/>
    </source>
</evidence>
<dbReference type="RefSeq" id="WP_015442714.1">
    <property type="nucleotide sequence ID" value="NC_020520.1"/>
</dbReference>
<evidence type="ECO:0000313" key="5">
    <source>
        <dbReference type="EMBL" id="BAN03467.1"/>
    </source>
</evidence>
<dbReference type="AlphaFoldDB" id="A0A6C7E9S2"/>
<keyword evidence="1" id="KW-0547">Nucleotide-binding</keyword>
<dbReference type="KEGG" id="aym:YM304_31530"/>
<dbReference type="GO" id="GO:0016787">
    <property type="term" value="F:hydrolase activity"/>
    <property type="evidence" value="ECO:0007669"/>
    <property type="project" value="UniProtKB-KW"/>
</dbReference>
<dbReference type="Pfam" id="PF02626">
    <property type="entry name" value="CT_A_B"/>
    <property type="match status" value="1"/>
</dbReference>
<dbReference type="GO" id="GO:0005524">
    <property type="term" value="F:ATP binding"/>
    <property type="evidence" value="ECO:0007669"/>
    <property type="project" value="UniProtKB-KW"/>
</dbReference>
<dbReference type="EMBL" id="AP012057">
    <property type="protein sequence ID" value="BAN03467.1"/>
    <property type="molecule type" value="Genomic_DNA"/>
</dbReference>
<gene>
    <name evidence="5" type="ORF">YM304_31530</name>
</gene>
<dbReference type="PANTHER" id="PTHR43309:SF5">
    <property type="entry name" value="5-OXOPROLINASE SUBUNIT C"/>
    <property type="match status" value="1"/>
</dbReference>
<name>A0A6C7E9S2_ILUCY</name>
<keyword evidence="2" id="KW-0378">Hydrolase</keyword>
<reference evidence="5 6" key="1">
    <citation type="journal article" date="2013" name="Int. J. Syst. Evol. Microbiol.">
        <title>Ilumatobacter nonamiense sp. nov. and Ilumatobacter coccineum sp. nov., isolated from seashore sand.</title>
        <authorList>
            <person name="Matsumoto A."/>
            <person name="Kasai H."/>
            <person name="Matsuo Y."/>
            <person name="Shizuri Y."/>
            <person name="Ichikawa N."/>
            <person name="Fujita N."/>
            <person name="Omura S."/>
            <person name="Takahashi Y."/>
        </authorList>
    </citation>
    <scope>NUCLEOTIDE SEQUENCE [LARGE SCALE GENOMIC DNA]</scope>
    <source>
        <strain evidence="6">NBRC 103263 / KCTC 29153 / YM16-304</strain>
    </source>
</reference>
<protein>
    <recommendedName>
        <fullName evidence="4">Carboxyltransferase domain-containing protein</fullName>
    </recommendedName>
</protein>
<feature type="domain" description="Carboxyltransferase" evidence="4">
    <location>
        <begin position="29"/>
        <end position="307"/>
    </location>
</feature>
<dbReference type="OrthoDB" id="9768696at2"/>
<evidence type="ECO:0000259" key="4">
    <source>
        <dbReference type="SMART" id="SM00797"/>
    </source>
</evidence>
<keyword evidence="6" id="KW-1185">Reference proteome</keyword>
<evidence type="ECO:0000256" key="3">
    <source>
        <dbReference type="ARBA" id="ARBA00022840"/>
    </source>
</evidence>
<dbReference type="InterPro" id="IPR052708">
    <property type="entry name" value="PxpC"/>
</dbReference>
<dbReference type="InterPro" id="IPR003778">
    <property type="entry name" value="CT_A_B"/>
</dbReference>
<dbReference type="Gene3D" id="2.40.100.10">
    <property type="entry name" value="Cyclophilin-like"/>
    <property type="match status" value="1"/>
</dbReference>
<dbReference type="Proteomes" id="UP000011863">
    <property type="component" value="Chromosome"/>
</dbReference>
<evidence type="ECO:0000256" key="1">
    <source>
        <dbReference type="ARBA" id="ARBA00022741"/>
    </source>
</evidence>
<evidence type="ECO:0000256" key="2">
    <source>
        <dbReference type="ARBA" id="ARBA00022801"/>
    </source>
</evidence>
<proteinExistence type="predicted"/>
<dbReference type="InterPro" id="IPR029000">
    <property type="entry name" value="Cyclophilin-like_dom_sf"/>
</dbReference>
<dbReference type="SMART" id="SM00797">
    <property type="entry name" value="AHS2"/>
    <property type="match status" value="1"/>
</dbReference>
<organism evidence="5 6">
    <name type="scientific">Ilumatobacter coccineus (strain NBRC 103263 / KCTC 29153 / YM16-304)</name>
    <dbReference type="NCBI Taxonomy" id="1313172"/>
    <lineage>
        <taxon>Bacteria</taxon>
        <taxon>Bacillati</taxon>
        <taxon>Actinomycetota</taxon>
        <taxon>Acidimicrobiia</taxon>
        <taxon>Acidimicrobiales</taxon>
        <taxon>Ilumatobacteraceae</taxon>
        <taxon>Ilumatobacter</taxon>
    </lineage>
</organism>
<dbReference type="PANTHER" id="PTHR43309">
    <property type="entry name" value="5-OXOPROLINASE SUBUNIT C"/>
    <property type="match status" value="1"/>
</dbReference>
<accession>A0A6C7E9S2</accession>
<keyword evidence="3" id="KW-0067">ATP-binding</keyword>
<dbReference type="SUPFAM" id="SSF50891">
    <property type="entry name" value="Cyclophilin-like"/>
    <property type="match status" value="1"/>
</dbReference>